<comment type="caution">
    <text evidence="1">The sequence shown here is derived from an EMBL/GenBank/DDBJ whole genome shotgun (WGS) entry which is preliminary data.</text>
</comment>
<dbReference type="Proteomes" id="UP001139516">
    <property type="component" value="Unassembled WGS sequence"/>
</dbReference>
<dbReference type="Pfam" id="PF05845">
    <property type="entry name" value="PhnH"/>
    <property type="match status" value="1"/>
</dbReference>
<proteinExistence type="predicted"/>
<dbReference type="Gene3D" id="3.40.50.11310">
    <property type="entry name" value="Bacterial phosphonate metabolism protein PhnH"/>
    <property type="match status" value="1"/>
</dbReference>
<dbReference type="AlphaFoldDB" id="A0A9X1Y9T3"/>
<organism evidence="1 2">
    <name type="scientific">Roseomonas acroporae</name>
    <dbReference type="NCBI Taxonomy" id="2937791"/>
    <lineage>
        <taxon>Bacteria</taxon>
        <taxon>Pseudomonadati</taxon>
        <taxon>Pseudomonadota</taxon>
        <taxon>Alphaproteobacteria</taxon>
        <taxon>Acetobacterales</taxon>
        <taxon>Roseomonadaceae</taxon>
        <taxon>Roseomonas</taxon>
    </lineage>
</organism>
<evidence type="ECO:0000313" key="1">
    <source>
        <dbReference type="EMBL" id="MCK8785725.1"/>
    </source>
</evidence>
<dbReference type="RefSeq" id="WP_248667841.1">
    <property type="nucleotide sequence ID" value="NZ_JALPRX010000065.1"/>
</dbReference>
<accession>A0A9X1Y9T3</accession>
<dbReference type="NCBIfam" id="TIGR03292">
    <property type="entry name" value="PhnH_redo"/>
    <property type="match status" value="1"/>
</dbReference>
<dbReference type="GO" id="GO:0019634">
    <property type="term" value="P:organic phosphonate metabolic process"/>
    <property type="evidence" value="ECO:0007669"/>
    <property type="project" value="InterPro"/>
</dbReference>
<sequence length="221" mass="22352">MPAMNAAPEAIPPAIPPAVPGTIPAAIPLGFAEPSLDSQRVFRAVLEALARPGQPQRLAGLADAPRPLTPELAAIALALADHEAPLWLDARLAAAPDVAAFLRFHTGAPVVTDPAAAAFALVADPADCPPPEAFAEGTPEDPDRSTTLVLAVGHLTEGIGMTLAGPGIPGRVRLGAGPLPADFAARLRRNAAGFPLGLDHLLAAPGLVAGLPRSTRLVAEG</sequence>
<reference evidence="1" key="1">
    <citation type="submission" date="2022-04" db="EMBL/GenBank/DDBJ databases">
        <title>Roseomonas acroporae sp. nov., isolated from coral Acropora digitifera.</title>
        <authorList>
            <person name="Sun H."/>
        </authorList>
    </citation>
    <scope>NUCLEOTIDE SEQUENCE</scope>
    <source>
        <strain evidence="1">NAR14</strain>
    </source>
</reference>
<keyword evidence="1" id="KW-0456">Lyase</keyword>
<keyword evidence="2" id="KW-1185">Reference proteome</keyword>
<dbReference type="InterPro" id="IPR038058">
    <property type="entry name" value="PhnH-like_sp"/>
</dbReference>
<dbReference type="EMBL" id="JALPRX010000065">
    <property type="protein sequence ID" value="MCK8785725.1"/>
    <property type="molecule type" value="Genomic_DNA"/>
</dbReference>
<dbReference type="SUPFAM" id="SSF159709">
    <property type="entry name" value="PhnH-like"/>
    <property type="match status" value="1"/>
</dbReference>
<name>A0A9X1Y9T3_9PROT</name>
<protein>
    <submittedName>
        <fullName evidence="1">Phosphonate C-P lyase system protein PhnH</fullName>
    </submittedName>
</protein>
<dbReference type="PIRSF" id="PIRSF020680">
    <property type="entry name" value="PhnH"/>
    <property type="match status" value="1"/>
</dbReference>
<dbReference type="GO" id="GO:0016829">
    <property type="term" value="F:lyase activity"/>
    <property type="evidence" value="ECO:0007669"/>
    <property type="project" value="UniProtKB-KW"/>
</dbReference>
<evidence type="ECO:0000313" key="2">
    <source>
        <dbReference type="Proteomes" id="UP001139516"/>
    </source>
</evidence>
<dbReference type="InterPro" id="IPR008772">
    <property type="entry name" value="Phosphonate_metab_PhnH"/>
</dbReference>
<gene>
    <name evidence="1" type="primary">phnH</name>
    <name evidence="1" type="ORF">M0638_15175</name>
</gene>